<keyword evidence="7" id="KW-0436">Ligase</keyword>
<feature type="transmembrane region" description="Helical" evidence="5">
    <location>
        <begin position="382"/>
        <end position="401"/>
    </location>
</feature>
<gene>
    <name evidence="7" type="ORF">HF577_31910</name>
</gene>
<accession>A0ABX1RPD2</accession>
<evidence type="ECO:0000259" key="6">
    <source>
        <dbReference type="Pfam" id="PF04932"/>
    </source>
</evidence>
<dbReference type="RefSeq" id="WP_169399710.1">
    <property type="nucleotide sequence ID" value="NZ_BAAAJH010000030.1"/>
</dbReference>
<keyword evidence="4 5" id="KW-0472">Membrane</keyword>
<keyword evidence="8" id="KW-1185">Reference proteome</keyword>
<dbReference type="PANTHER" id="PTHR37422">
    <property type="entry name" value="TEICHURONIC ACID BIOSYNTHESIS PROTEIN TUAE"/>
    <property type="match status" value="1"/>
</dbReference>
<feature type="transmembrane region" description="Helical" evidence="5">
    <location>
        <begin position="58"/>
        <end position="80"/>
    </location>
</feature>
<evidence type="ECO:0000313" key="7">
    <source>
        <dbReference type="EMBL" id="NMH81681.1"/>
    </source>
</evidence>
<organism evidence="7 8">
    <name type="scientific">Pseudonocardia xinjiangensis</name>
    <dbReference type="NCBI Taxonomy" id="75289"/>
    <lineage>
        <taxon>Bacteria</taxon>
        <taxon>Bacillati</taxon>
        <taxon>Actinomycetota</taxon>
        <taxon>Actinomycetes</taxon>
        <taxon>Pseudonocardiales</taxon>
        <taxon>Pseudonocardiaceae</taxon>
        <taxon>Pseudonocardia</taxon>
    </lineage>
</organism>
<evidence type="ECO:0000256" key="2">
    <source>
        <dbReference type="ARBA" id="ARBA00022692"/>
    </source>
</evidence>
<dbReference type="Pfam" id="PF04932">
    <property type="entry name" value="Wzy_C"/>
    <property type="match status" value="1"/>
</dbReference>
<feature type="transmembrane region" description="Helical" evidence="5">
    <location>
        <begin position="221"/>
        <end position="237"/>
    </location>
</feature>
<feature type="transmembrane region" description="Helical" evidence="5">
    <location>
        <begin position="110"/>
        <end position="126"/>
    </location>
</feature>
<name>A0ABX1RPD2_9PSEU</name>
<feature type="transmembrane region" description="Helical" evidence="5">
    <location>
        <begin position="243"/>
        <end position="260"/>
    </location>
</feature>
<feature type="transmembrane region" description="Helical" evidence="5">
    <location>
        <begin position="272"/>
        <end position="296"/>
    </location>
</feature>
<protein>
    <submittedName>
        <fullName evidence="7">O-antigen ligase family protein</fullName>
    </submittedName>
</protein>
<proteinExistence type="predicted"/>
<feature type="transmembrane region" description="Helical" evidence="5">
    <location>
        <begin position="407"/>
        <end position="427"/>
    </location>
</feature>
<dbReference type="InterPro" id="IPR007016">
    <property type="entry name" value="O-antigen_ligase-rel_domated"/>
</dbReference>
<evidence type="ECO:0000256" key="4">
    <source>
        <dbReference type="ARBA" id="ARBA00023136"/>
    </source>
</evidence>
<feature type="transmembrane region" description="Helical" evidence="5">
    <location>
        <begin position="195"/>
        <end position="214"/>
    </location>
</feature>
<feature type="transmembrane region" description="Helical" evidence="5">
    <location>
        <begin position="356"/>
        <end position="375"/>
    </location>
</feature>
<feature type="transmembrane region" description="Helical" evidence="5">
    <location>
        <begin position="138"/>
        <end position="155"/>
    </location>
</feature>
<evidence type="ECO:0000256" key="5">
    <source>
        <dbReference type="SAM" id="Phobius"/>
    </source>
</evidence>
<sequence length="449" mass="44609">MIVPASEPSTTPIPVDGTSQVSSSRRVAAGGAVALLCLAAVLLEATADLLPDDPVVGVLTPVRLVLGIGLVGAAVGGVGLRRWRTPLDPAIAALLLAAAAATVVAGQPWAAWRGVLTAAATYYLVVGVRRAMPGSESAFGLLALVAVAVAGSVAARQAAAGTSTGFCRGALDGSADVCGPDAVIRAVGTFSNPNLLAAFLVLLLPVAAAGAARLADHASRLLAAGIVVVGYAAVLLTASRGGVLAAVAGVVVFVVVRRSVSNGDGARRRRTGTGVALLLGVVCSAVAAGAALLLLAPDGLVGVRAEVWTAAVRLTAEHPLGVGPGRAGALLDAAIPGDEAFQHAHDLWLNWAVETGVPGLVAVLALTVGTAIGIVRATRAGSAMAAAAGAGLAGFAVMSVADHPGNAIRVSIALWAVLALVAAEVPVRTRRRWRPSQPATRVRSRSGSR</sequence>
<feature type="transmembrane region" description="Helical" evidence="5">
    <location>
        <begin position="27"/>
        <end position="46"/>
    </location>
</feature>
<comment type="subcellular location">
    <subcellularLocation>
        <location evidence="1">Membrane</location>
        <topology evidence="1">Multi-pass membrane protein</topology>
    </subcellularLocation>
</comment>
<dbReference type="Proteomes" id="UP001296706">
    <property type="component" value="Unassembled WGS sequence"/>
</dbReference>
<dbReference type="GO" id="GO:0016874">
    <property type="term" value="F:ligase activity"/>
    <property type="evidence" value="ECO:0007669"/>
    <property type="project" value="UniProtKB-KW"/>
</dbReference>
<dbReference type="InterPro" id="IPR051533">
    <property type="entry name" value="WaaL-like"/>
</dbReference>
<feature type="domain" description="O-antigen ligase-related" evidence="6">
    <location>
        <begin position="227"/>
        <end position="363"/>
    </location>
</feature>
<evidence type="ECO:0000256" key="1">
    <source>
        <dbReference type="ARBA" id="ARBA00004141"/>
    </source>
</evidence>
<reference evidence="7 8" key="1">
    <citation type="submission" date="2020-04" db="EMBL/GenBank/DDBJ databases">
        <authorList>
            <person name="Klaysubun C."/>
            <person name="Duangmal K."/>
            <person name="Lipun K."/>
        </authorList>
    </citation>
    <scope>NUCLEOTIDE SEQUENCE [LARGE SCALE GENOMIC DNA]</scope>
    <source>
        <strain evidence="7 8">JCM 11839</strain>
    </source>
</reference>
<dbReference type="PANTHER" id="PTHR37422:SF23">
    <property type="entry name" value="TEICHURONIC ACID BIOSYNTHESIS PROTEIN TUAE"/>
    <property type="match status" value="1"/>
</dbReference>
<keyword evidence="2 5" id="KW-0812">Transmembrane</keyword>
<comment type="caution">
    <text evidence="7">The sequence shown here is derived from an EMBL/GenBank/DDBJ whole genome shotgun (WGS) entry which is preliminary data.</text>
</comment>
<evidence type="ECO:0000313" key="8">
    <source>
        <dbReference type="Proteomes" id="UP001296706"/>
    </source>
</evidence>
<dbReference type="EMBL" id="JAAXKY010000164">
    <property type="protein sequence ID" value="NMH81681.1"/>
    <property type="molecule type" value="Genomic_DNA"/>
</dbReference>
<feature type="transmembrane region" description="Helical" evidence="5">
    <location>
        <begin position="87"/>
        <end position="104"/>
    </location>
</feature>
<keyword evidence="3 5" id="KW-1133">Transmembrane helix</keyword>
<evidence type="ECO:0000256" key="3">
    <source>
        <dbReference type="ARBA" id="ARBA00022989"/>
    </source>
</evidence>